<dbReference type="PANTHER" id="PTHR10192">
    <property type="entry name" value="MOLYBDOPTERIN BIOSYNTHESIS PROTEIN"/>
    <property type="match status" value="1"/>
</dbReference>
<dbReference type="NCBIfam" id="NF011068">
    <property type="entry name" value="PRK14498.1"/>
    <property type="match status" value="1"/>
</dbReference>
<comment type="function">
    <text evidence="1 6">Catalyzes the insertion of molybdate into adenylated molybdopterin with the concomitant release of AMP.</text>
</comment>
<comment type="cofactor">
    <cofactor evidence="6">
        <name>Mg(2+)</name>
        <dbReference type="ChEBI" id="CHEBI:18420"/>
    </cofactor>
</comment>
<dbReference type="InterPro" id="IPR005111">
    <property type="entry name" value="MoeA_C_domain_IV"/>
</dbReference>
<keyword evidence="6" id="KW-0808">Transferase</keyword>
<comment type="catalytic activity">
    <reaction evidence="5">
        <text>adenylyl-molybdopterin + molybdate = Mo-molybdopterin + AMP + H(+)</text>
        <dbReference type="Rhea" id="RHEA:35047"/>
        <dbReference type="ChEBI" id="CHEBI:15378"/>
        <dbReference type="ChEBI" id="CHEBI:36264"/>
        <dbReference type="ChEBI" id="CHEBI:62727"/>
        <dbReference type="ChEBI" id="CHEBI:71302"/>
        <dbReference type="ChEBI" id="CHEBI:456215"/>
        <dbReference type="EC" id="2.10.1.1"/>
    </reaction>
</comment>
<dbReference type="InterPro" id="IPR036135">
    <property type="entry name" value="MoeA_linker/N_sf"/>
</dbReference>
<dbReference type="Gene3D" id="2.40.340.10">
    <property type="entry name" value="MoeA, C-terminal, domain IV"/>
    <property type="match status" value="1"/>
</dbReference>
<comment type="pathway">
    <text evidence="2 6">Cofactor biosynthesis; molybdopterin biosynthesis.</text>
</comment>
<dbReference type="SUPFAM" id="SSF53218">
    <property type="entry name" value="Molybdenum cofactor biosynthesis proteins"/>
    <property type="match status" value="1"/>
</dbReference>
<keyword evidence="6" id="KW-0479">Metal-binding</keyword>
<dbReference type="InterPro" id="IPR036425">
    <property type="entry name" value="MoaB/Mog-like_dom_sf"/>
</dbReference>
<keyword evidence="6" id="KW-0500">Molybdenum</keyword>
<evidence type="ECO:0000313" key="9">
    <source>
        <dbReference type="Proteomes" id="UP000741360"/>
    </source>
</evidence>
<dbReference type="Gene3D" id="3.90.105.10">
    <property type="entry name" value="Molybdopterin biosynthesis moea protein, domain 2"/>
    <property type="match status" value="1"/>
</dbReference>
<name>A0A932M1Y9_UNCTE</name>
<evidence type="ECO:0000256" key="3">
    <source>
        <dbReference type="ARBA" id="ARBA00010763"/>
    </source>
</evidence>
<dbReference type="Pfam" id="PF00994">
    <property type="entry name" value="MoCF_biosynth"/>
    <property type="match status" value="1"/>
</dbReference>
<comment type="caution">
    <text evidence="8">The sequence shown here is derived from an EMBL/GenBank/DDBJ whole genome shotgun (WGS) entry which is preliminary data.</text>
</comment>
<dbReference type="Proteomes" id="UP000741360">
    <property type="component" value="Unassembled WGS sequence"/>
</dbReference>
<dbReference type="EMBL" id="JACPSX010000255">
    <property type="protein sequence ID" value="MBI3015985.1"/>
    <property type="molecule type" value="Genomic_DNA"/>
</dbReference>
<feature type="non-terminal residue" evidence="8">
    <location>
        <position position="558"/>
    </location>
</feature>
<dbReference type="EC" id="2.10.1.1" evidence="6"/>
<evidence type="ECO:0000256" key="4">
    <source>
        <dbReference type="ARBA" id="ARBA00023150"/>
    </source>
</evidence>
<dbReference type="CDD" id="cd00887">
    <property type="entry name" value="MoeA"/>
    <property type="match status" value="1"/>
</dbReference>
<dbReference type="SUPFAM" id="SSF63882">
    <property type="entry name" value="MoeA N-terminal region -like"/>
    <property type="match status" value="1"/>
</dbReference>
<dbReference type="SUPFAM" id="SSF63867">
    <property type="entry name" value="MoeA C-terminal domain-like"/>
    <property type="match status" value="1"/>
</dbReference>
<dbReference type="InterPro" id="IPR036688">
    <property type="entry name" value="MoeA_C_domain_IV_sf"/>
</dbReference>
<keyword evidence="6" id="KW-0460">Magnesium</keyword>
<dbReference type="Gene3D" id="2.170.190.11">
    <property type="entry name" value="Molybdopterin biosynthesis moea protein, domain 3"/>
    <property type="match status" value="1"/>
</dbReference>
<organism evidence="8 9">
    <name type="scientific">Tectimicrobiota bacterium</name>
    <dbReference type="NCBI Taxonomy" id="2528274"/>
    <lineage>
        <taxon>Bacteria</taxon>
        <taxon>Pseudomonadati</taxon>
        <taxon>Nitrospinota/Tectimicrobiota group</taxon>
        <taxon>Candidatus Tectimicrobiota</taxon>
    </lineage>
</organism>
<evidence type="ECO:0000256" key="6">
    <source>
        <dbReference type="RuleBase" id="RU365090"/>
    </source>
</evidence>
<dbReference type="SMART" id="SM00852">
    <property type="entry name" value="MoCF_biosynth"/>
    <property type="match status" value="1"/>
</dbReference>
<dbReference type="GO" id="GO:0061599">
    <property type="term" value="F:molybdopterin molybdotransferase activity"/>
    <property type="evidence" value="ECO:0007669"/>
    <property type="project" value="UniProtKB-UniRule"/>
</dbReference>
<dbReference type="GO" id="GO:0046872">
    <property type="term" value="F:metal ion binding"/>
    <property type="evidence" value="ECO:0007669"/>
    <property type="project" value="UniProtKB-UniRule"/>
</dbReference>
<dbReference type="AlphaFoldDB" id="A0A932M1Y9"/>
<dbReference type="Gene3D" id="3.40.980.10">
    <property type="entry name" value="MoaB/Mog-like domain"/>
    <property type="match status" value="1"/>
</dbReference>
<dbReference type="GO" id="GO:0006777">
    <property type="term" value="P:Mo-molybdopterin cofactor biosynthetic process"/>
    <property type="evidence" value="ECO:0007669"/>
    <property type="project" value="UniProtKB-UniRule"/>
</dbReference>
<protein>
    <recommendedName>
        <fullName evidence="6">Molybdopterin molybdenumtransferase</fullName>
        <ecNumber evidence="6">2.10.1.1</ecNumber>
    </recommendedName>
</protein>
<evidence type="ECO:0000259" key="7">
    <source>
        <dbReference type="SMART" id="SM00852"/>
    </source>
</evidence>
<evidence type="ECO:0000313" key="8">
    <source>
        <dbReference type="EMBL" id="MBI3015985.1"/>
    </source>
</evidence>
<accession>A0A932M1Y9</accession>
<gene>
    <name evidence="8" type="ORF">HYY65_13220</name>
</gene>
<comment type="similarity">
    <text evidence="3 6">Belongs to the MoeA family.</text>
</comment>
<dbReference type="InterPro" id="IPR024370">
    <property type="entry name" value="PBP_domain"/>
</dbReference>
<sequence length="558" mass="61168">MERKVYLDKKPLEEARTLLFSEVHFPSPRPWEEVDVAESLGRITARAIFAPISSPHFHASAMDGYAVRAEETYTASEREPVRLQIPEQAVPLDTGDPLPSGMNAVIKIEDVQPIGEEAIEIVASVPPWYYVRVAGEDIVVTELILPENHRIRPCDLGALLAGGITRVPVRRRPRVAVIPTGDELVEPGIPLKSGDIIEFNSRVLCAYAQQWEGEGVRFPIVKDSYEDLCRALNQALETCDIVTINAGSSAGREDFTARVIGDLGKLLVHGVSIMPGKPTVIGVVRDKPVLGIPGYPVSAIISFEEFVRPLMYKFLGIPMPAPKKVKVLVPRNIPSRLGNDEYVRVKLGKVGDKIIASPLSRGAAVITSLVKADGIIKISRFSEGINQGEIVEADLLRSEEEIENSVVVIGSHDLTLDLLYTELRRRHPELSLSSTNVGSLGGLMALKNGEAHLAGSHLLDTETGRYNFPYIERYLKGVEVTVVHLALREQGLIIPKGNPKGIEGLKDLGRKGLKFVNRQKGAGTRILLDHRLKELGSDPTGIEGYDRVEYTHMAVAMA</sequence>
<dbReference type="Pfam" id="PF03453">
    <property type="entry name" value="MoeA_N"/>
    <property type="match status" value="1"/>
</dbReference>
<evidence type="ECO:0000256" key="5">
    <source>
        <dbReference type="ARBA" id="ARBA00047317"/>
    </source>
</evidence>
<dbReference type="Pfam" id="PF03454">
    <property type="entry name" value="MoeA_C"/>
    <property type="match status" value="1"/>
</dbReference>
<evidence type="ECO:0000256" key="1">
    <source>
        <dbReference type="ARBA" id="ARBA00002901"/>
    </source>
</evidence>
<evidence type="ECO:0000256" key="2">
    <source>
        <dbReference type="ARBA" id="ARBA00005046"/>
    </source>
</evidence>
<keyword evidence="4 6" id="KW-0501">Molybdenum cofactor biosynthesis</keyword>
<feature type="domain" description="MoaB/Mog" evidence="7">
    <location>
        <begin position="176"/>
        <end position="313"/>
    </location>
</feature>
<dbReference type="PANTHER" id="PTHR10192:SF16">
    <property type="entry name" value="MOLYBDOPTERIN MOLYBDENUMTRANSFERASE"/>
    <property type="match status" value="1"/>
</dbReference>
<proteinExistence type="inferred from homology"/>
<dbReference type="SUPFAM" id="SSF53850">
    <property type="entry name" value="Periplasmic binding protein-like II"/>
    <property type="match status" value="1"/>
</dbReference>
<dbReference type="InterPro" id="IPR005110">
    <property type="entry name" value="MoeA_linker/N"/>
</dbReference>
<reference evidence="8" key="1">
    <citation type="submission" date="2020-07" db="EMBL/GenBank/DDBJ databases">
        <title>Huge and variable diversity of episymbiotic CPR bacteria and DPANN archaea in groundwater ecosystems.</title>
        <authorList>
            <person name="He C.Y."/>
            <person name="Keren R."/>
            <person name="Whittaker M."/>
            <person name="Farag I.F."/>
            <person name="Doudna J."/>
            <person name="Cate J.H.D."/>
            <person name="Banfield J.F."/>
        </authorList>
    </citation>
    <scope>NUCLEOTIDE SEQUENCE</scope>
    <source>
        <strain evidence="8">NC_groundwater_717_Ag_S-0.2um_59_8</strain>
    </source>
</reference>
<dbReference type="InterPro" id="IPR038987">
    <property type="entry name" value="MoeA-like"/>
</dbReference>
<dbReference type="GO" id="GO:0005829">
    <property type="term" value="C:cytosol"/>
    <property type="evidence" value="ECO:0007669"/>
    <property type="project" value="TreeGrafter"/>
</dbReference>
<dbReference type="InterPro" id="IPR001453">
    <property type="entry name" value="MoaB/Mog_dom"/>
</dbReference>
<dbReference type="Pfam" id="PF12727">
    <property type="entry name" value="PBP_like"/>
    <property type="match status" value="1"/>
</dbReference>